<gene>
    <name evidence="1" type="ORF">BCV30_22865</name>
</gene>
<name>A0A2N7C0V9_9VIBR</name>
<dbReference type="Proteomes" id="UP000235778">
    <property type="component" value="Unassembled WGS sequence"/>
</dbReference>
<evidence type="ECO:0000313" key="2">
    <source>
        <dbReference type="Proteomes" id="UP000235778"/>
    </source>
</evidence>
<dbReference type="EMBL" id="MCSI01000089">
    <property type="protein sequence ID" value="PME67914.1"/>
    <property type="molecule type" value="Genomic_DNA"/>
</dbReference>
<comment type="caution">
    <text evidence="1">The sequence shown here is derived from an EMBL/GenBank/DDBJ whole genome shotgun (WGS) entry which is preliminary data.</text>
</comment>
<accession>A0A2N7C0V9</accession>
<proteinExistence type="predicted"/>
<sequence length="69" mass="8253">MSNQRADLLWCQYVGQSFHLWRLDDIEPFPLFIERVAIEKLQAITIEFYGAPRVGLNKRREEVFEVRGR</sequence>
<evidence type="ECO:0000313" key="1">
    <source>
        <dbReference type="EMBL" id="PME67914.1"/>
    </source>
</evidence>
<organism evidence="1 2">
    <name type="scientific">Vibrio lentus</name>
    <dbReference type="NCBI Taxonomy" id="136468"/>
    <lineage>
        <taxon>Bacteria</taxon>
        <taxon>Pseudomonadati</taxon>
        <taxon>Pseudomonadota</taxon>
        <taxon>Gammaproteobacteria</taxon>
        <taxon>Vibrionales</taxon>
        <taxon>Vibrionaceae</taxon>
        <taxon>Vibrio</taxon>
    </lineage>
</organism>
<reference evidence="2" key="1">
    <citation type="submission" date="2016-07" db="EMBL/GenBank/DDBJ databases">
        <title>Nontailed viruses are major unrecognized killers of bacteria in the ocean.</title>
        <authorList>
            <person name="Kauffman K."/>
            <person name="Hussain F."/>
            <person name="Yang J."/>
            <person name="Arevalo P."/>
            <person name="Brown J."/>
            <person name="Cutler M."/>
            <person name="Kelly L."/>
            <person name="Polz M.F."/>
        </authorList>
    </citation>
    <scope>NUCLEOTIDE SEQUENCE [LARGE SCALE GENOMIC DNA]</scope>
    <source>
        <strain evidence="2">10N.286.55.C1</strain>
    </source>
</reference>
<dbReference type="AlphaFoldDB" id="A0A2N7C0V9"/>
<protein>
    <submittedName>
        <fullName evidence="1">Uncharacterized protein</fullName>
    </submittedName>
</protein>